<protein>
    <recommendedName>
        <fullName evidence="2">TnsE C-terminal domain-containing protein</fullName>
    </recommendedName>
</protein>
<dbReference type="EMBL" id="CP049274">
    <property type="protein sequence ID" value="QPH83748.1"/>
    <property type="molecule type" value="Genomic_DNA"/>
</dbReference>
<dbReference type="RefSeq" id="WP_107709428.1">
    <property type="nucleotide sequence ID" value="NZ_CP049274.1"/>
</dbReference>
<accession>A0A7S9NDG3</accession>
<sequence length="573" mass="66507">MNESVNLQDLILTKLPKNKKLIVFSYGDIYQNETNFSIPIILKEIFKDKPEYFLSFFNLKEICAFPLGTVIENQQKNGTSAGDIHNFQISIGDGLLVTKNLKNIPILDKFMSELPEKIGKYNIGWHKNQQKYSTFTDNLSGRTVIFPHYEIARYFYFTSASMTRQIMSETQGQNSSLDGLYKRATLDNGIGKIYLKFNANNIDAENIYRFVIDKRANNMWLQIRRDMVASKILSEHRKQSANFVGSPNTMTIQANFPVPGKINFKARVKVLSDGSLLVLKILQENSFYPFEQLKVIRELPGGKKDIIGVIKSTKLSKKDLTNQLNERTPNILHSSVSIVDKDEDANLEAKLDLLNKTIEFETITEEDQSREIVRGSDKLQEDKLDLSSNDAEVQGDLNTTEGHLKKEDEDSEQETGSYITIEDIKAMLMYCSDIYCDFSYKILKCEDLPQKPKNYRGRHAWKRATMLDGVTPRKYIVVEIYYKNCRYIILEIQKDKLLETLSTLLIRDYYNSIDEDIVQEIVTNIAKTSNSWLQDLKFKMTKYYLYHPYDTREKKIQDWGKRLKCVLERYQEK</sequence>
<feature type="compositionally biased region" description="Polar residues" evidence="1">
    <location>
        <begin position="386"/>
        <end position="401"/>
    </location>
</feature>
<evidence type="ECO:0000313" key="3">
    <source>
        <dbReference type="EMBL" id="QPH83748.1"/>
    </source>
</evidence>
<name>A0A7S9NDG3_9BACT</name>
<reference evidence="3 4" key="1">
    <citation type="journal article" date="2018" name="Emerg. Microbes Infect.">
        <title>Genomic analysis of oral Campylobacter concisus strains identified a potential bacterial molecular marker associated with active Crohn's disease.</title>
        <authorList>
            <person name="Liu F."/>
            <person name="Ma R."/>
            <person name="Tay C.Y.A."/>
            <person name="Octavia S."/>
            <person name="Lan R."/>
            <person name="Chung H.K.L."/>
            <person name="Riordan S.M."/>
            <person name="Grimm M.C."/>
            <person name="Leong R.W."/>
            <person name="Tanaka M.M."/>
            <person name="Connor S."/>
            <person name="Zhang L."/>
        </authorList>
    </citation>
    <scope>NUCLEOTIDE SEQUENCE [LARGE SCALE GENOMIC DNA]</scope>
    <source>
        <strain evidence="3 4">P10CDO-S2</strain>
    </source>
</reference>
<dbReference type="Proteomes" id="UP000594630">
    <property type="component" value="Chromosome"/>
</dbReference>
<dbReference type="AlphaFoldDB" id="A0A7S9NDG3"/>
<evidence type="ECO:0000256" key="1">
    <source>
        <dbReference type="SAM" id="MobiDB-lite"/>
    </source>
</evidence>
<feature type="region of interest" description="Disordered" evidence="1">
    <location>
        <begin position="381"/>
        <end position="414"/>
    </location>
</feature>
<dbReference type="Pfam" id="PF18623">
    <property type="entry name" value="TnsE_C"/>
    <property type="match status" value="1"/>
</dbReference>
<organism evidence="3 4">
    <name type="scientific">Campylobacter concisus</name>
    <dbReference type="NCBI Taxonomy" id="199"/>
    <lineage>
        <taxon>Bacteria</taxon>
        <taxon>Pseudomonadati</taxon>
        <taxon>Campylobacterota</taxon>
        <taxon>Epsilonproteobacteria</taxon>
        <taxon>Campylobacterales</taxon>
        <taxon>Campylobacteraceae</taxon>
        <taxon>Campylobacter</taxon>
    </lineage>
</organism>
<evidence type="ECO:0000259" key="2">
    <source>
        <dbReference type="Pfam" id="PF18623"/>
    </source>
</evidence>
<dbReference type="InterPro" id="IPR041419">
    <property type="entry name" value="TnsE_C"/>
</dbReference>
<gene>
    <name evidence="3" type="ORF">CVT06_00980</name>
</gene>
<feature type="domain" description="TnsE C-terminal" evidence="2">
    <location>
        <begin position="463"/>
        <end position="562"/>
    </location>
</feature>
<proteinExistence type="predicted"/>
<evidence type="ECO:0000313" key="4">
    <source>
        <dbReference type="Proteomes" id="UP000594630"/>
    </source>
</evidence>